<feature type="domain" description="Phospholipid/glycerol acyltransferase" evidence="3">
    <location>
        <begin position="43"/>
        <end position="160"/>
    </location>
</feature>
<dbReference type="CDD" id="cd06551">
    <property type="entry name" value="LPLAT"/>
    <property type="match status" value="1"/>
</dbReference>
<dbReference type="PANTHER" id="PTHR10434:SF11">
    <property type="entry name" value="1-ACYL-SN-GLYCEROL-3-PHOSPHATE ACYLTRANSFERASE"/>
    <property type="match status" value="1"/>
</dbReference>
<organism evidence="5 6">
    <name type="scientific">Halolactibacillus miurensis</name>
    <dbReference type="NCBI Taxonomy" id="306541"/>
    <lineage>
        <taxon>Bacteria</taxon>
        <taxon>Bacillati</taxon>
        <taxon>Bacillota</taxon>
        <taxon>Bacilli</taxon>
        <taxon>Bacillales</taxon>
        <taxon>Bacillaceae</taxon>
        <taxon>Halolactibacillus</taxon>
    </lineage>
</organism>
<protein>
    <submittedName>
        <fullName evidence="5">Acyltransferase</fullName>
    </submittedName>
</protein>
<dbReference type="RefSeq" id="WP_062319407.1">
    <property type="nucleotide sequence ID" value="NZ_BJWJ01000010.1"/>
</dbReference>
<accession>A0A1I6SZF2</accession>
<evidence type="ECO:0000313" key="4">
    <source>
        <dbReference type="EMBL" id="GEM04255.1"/>
    </source>
</evidence>
<name>A0A1I6SZF2_9BACI</name>
<dbReference type="SMART" id="SM00563">
    <property type="entry name" value="PlsC"/>
    <property type="match status" value="1"/>
</dbReference>
<proteinExistence type="predicted"/>
<evidence type="ECO:0000313" key="6">
    <source>
        <dbReference type="Proteomes" id="UP000199139"/>
    </source>
</evidence>
<evidence type="ECO:0000259" key="3">
    <source>
        <dbReference type="SMART" id="SM00563"/>
    </source>
</evidence>
<dbReference type="OrthoDB" id="152799at2"/>
<dbReference type="GO" id="GO:0003841">
    <property type="term" value="F:1-acylglycerol-3-phosphate O-acyltransferase activity"/>
    <property type="evidence" value="ECO:0007669"/>
    <property type="project" value="TreeGrafter"/>
</dbReference>
<evidence type="ECO:0000313" key="7">
    <source>
        <dbReference type="Proteomes" id="UP000321773"/>
    </source>
</evidence>
<dbReference type="AlphaFoldDB" id="A0A1I6SZF2"/>
<keyword evidence="7" id="KW-1185">Reference proteome</keyword>
<reference evidence="4 7" key="2">
    <citation type="submission" date="2019-07" db="EMBL/GenBank/DDBJ databases">
        <title>Whole genome shotgun sequence of Halolactibacillus miurensis NBRC 100873.</title>
        <authorList>
            <person name="Hosoyama A."/>
            <person name="Uohara A."/>
            <person name="Ohji S."/>
            <person name="Ichikawa N."/>
        </authorList>
    </citation>
    <scope>NUCLEOTIDE SEQUENCE [LARGE SCALE GENOMIC DNA]</scope>
    <source>
        <strain evidence="4 7">NBRC 100873</strain>
    </source>
</reference>
<dbReference type="GO" id="GO:0006654">
    <property type="term" value="P:phosphatidic acid biosynthetic process"/>
    <property type="evidence" value="ECO:0007669"/>
    <property type="project" value="TreeGrafter"/>
</dbReference>
<dbReference type="PANTHER" id="PTHR10434">
    <property type="entry name" value="1-ACYL-SN-GLYCEROL-3-PHOSPHATE ACYLTRANSFERASE"/>
    <property type="match status" value="1"/>
</dbReference>
<dbReference type="EMBL" id="FPAI01000011">
    <property type="protein sequence ID" value="SFS82282.1"/>
    <property type="molecule type" value="Genomic_DNA"/>
</dbReference>
<dbReference type="STRING" id="306541.SAMN05421668_11172"/>
<gene>
    <name evidence="4" type="ORF">HMI01_12430</name>
    <name evidence="5" type="ORF">SAMN05421668_11172</name>
</gene>
<dbReference type="Pfam" id="PF01553">
    <property type="entry name" value="Acyltransferase"/>
    <property type="match status" value="1"/>
</dbReference>
<evidence type="ECO:0000256" key="2">
    <source>
        <dbReference type="ARBA" id="ARBA00023315"/>
    </source>
</evidence>
<keyword evidence="2 5" id="KW-0012">Acyltransferase</keyword>
<dbReference type="EMBL" id="BJWJ01000010">
    <property type="protein sequence ID" value="GEM04255.1"/>
    <property type="molecule type" value="Genomic_DNA"/>
</dbReference>
<sequence>MITAKHASLFKSVFYRYLKFYLLKKQFGKIVVHGQLTPVEKPVLYLINHSSWWDGLILFYLVETLTKQNHYVMMDETGLKRYPFFRKCGAFSVNKSKPRSLVETFQYMDQLMTQQQPIWVFPQGKVEHQEAVPFVFEPGLGRIMTLKEHVHVVPVTLQYVFLEEQKPVVSVMIGKGLITAKKDKSKREYLKQAEALMTKQYGIQKQMMIDDPHFYKAPTWQSILKSSRSTSDWLDAFKRTKR</sequence>
<keyword evidence="1 5" id="KW-0808">Transferase</keyword>
<dbReference type="GO" id="GO:0005886">
    <property type="term" value="C:plasma membrane"/>
    <property type="evidence" value="ECO:0007669"/>
    <property type="project" value="TreeGrafter"/>
</dbReference>
<reference evidence="5 6" key="1">
    <citation type="submission" date="2016-10" db="EMBL/GenBank/DDBJ databases">
        <authorList>
            <person name="de Groot N.N."/>
        </authorList>
    </citation>
    <scope>NUCLEOTIDE SEQUENCE [LARGE SCALE GENOMIC DNA]</scope>
    <source>
        <strain evidence="5 6">DSM 17074</strain>
    </source>
</reference>
<dbReference type="Proteomes" id="UP000321773">
    <property type="component" value="Unassembled WGS sequence"/>
</dbReference>
<dbReference type="SUPFAM" id="SSF69593">
    <property type="entry name" value="Glycerol-3-phosphate (1)-acyltransferase"/>
    <property type="match status" value="1"/>
</dbReference>
<evidence type="ECO:0000256" key="1">
    <source>
        <dbReference type="ARBA" id="ARBA00022679"/>
    </source>
</evidence>
<dbReference type="InterPro" id="IPR002123">
    <property type="entry name" value="Plipid/glycerol_acylTrfase"/>
</dbReference>
<dbReference type="Proteomes" id="UP000199139">
    <property type="component" value="Unassembled WGS sequence"/>
</dbReference>
<evidence type="ECO:0000313" key="5">
    <source>
        <dbReference type="EMBL" id="SFS82282.1"/>
    </source>
</evidence>